<protein>
    <submittedName>
        <fullName evidence="1">Uncharacterized protein</fullName>
    </submittedName>
</protein>
<comment type="caution">
    <text evidence="1">The sequence shown here is derived from an EMBL/GenBank/DDBJ whole genome shotgun (WGS) entry which is preliminary data.</text>
</comment>
<gene>
    <name evidence="1" type="ORF">EVAR_95511_1</name>
</gene>
<name>A0A4C1UJJ4_EUMVA</name>
<dbReference type="Proteomes" id="UP000299102">
    <property type="component" value="Unassembled WGS sequence"/>
</dbReference>
<accession>A0A4C1UJJ4</accession>
<proteinExistence type="predicted"/>
<dbReference type="AlphaFoldDB" id="A0A4C1UJJ4"/>
<evidence type="ECO:0000313" key="2">
    <source>
        <dbReference type="Proteomes" id="UP000299102"/>
    </source>
</evidence>
<evidence type="ECO:0000313" key="1">
    <source>
        <dbReference type="EMBL" id="GBP26340.1"/>
    </source>
</evidence>
<keyword evidence="2" id="KW-1185">Reference proteome</keyword>
<reference evidence="1 2" key="1">
    <citation type="journal article" date="2019" name="Commun. Biol.">
        <title>The bagworm genome reveals a unique fibroin gene that provides high tensile strength.</title>
        <authorList>
            <person name="Kono N."/>
            <person name="Nakamura H."/>
            <person name="Ohtoshi R."/>
            <person name="Tomita M."/>
            <person name="Numata K."/>
            <person name="Arakawa K."/>
        </authorList>
    </citation>
    <scope>NUCLEOTIDE SEQUENCE [LARGE SCALE GENOMIC DNA]</scope>
</reference>
<sequence length="125" mass="14382">MHQALSPGDVSTEARFHNELNKENSCSRFRDKSRQECAATSIPARIFEKLSHGWPSLRTIVDIRPWMDIPVVLHARARMCRAHWFKALSHGAKGFEKYHRATELRCKMSTTRNLPKGTPHNATPY</sequence>
<dbReference type="EMBL" id="BGZK01000179">
    <property type="protein sequence ID" value="GBP26340.1"/>
    <property type="molecule type" value="Genomic_DNA"/>
</dbReference>
<organism evidence="1 2">
    <name type="scientific">Eumeta variegata</name>
    <name type="common">Bagworm moth</name>
    <name type="synonym">Eumeta japonica</name>
    <dbReference type="NCBI Taxonomy" id="151549"/>
    <lineage>
        <taxon>Eukaryota</taxon>
        <taxon>Metazoa</taxon>
        <taxon>Ecdysozoa</taxon>
        <taxon>Arthropoda</taxon>
        <taxon>Hexapoda</taxon>
        <taxon>Insecta</taxon>
        <taxon>Pterygota</taxon>
        <taxon>Neoptera</taxon>
        <taxon>Endopterygota</taxon>
        <taxon>Lepidoptera</taxon>
        <taxon>Glossata</taxon>
        <taxon>Ditrysia</taxon>
        <taxon>Tineoidea</taxon>
        <taxon>Psychidae</taxon>
        <taxon>Oiketicinae</taxon>
        <taxon>Eumeta</taxon>
    </lineage>
</organism>